<accession>A0A494W1Y5</accession>
<keyword evidence="2" id="KW-1185">Reference proteome</keyword>
<dbReference type="KEGG" id="sami:SAMIE_1008370"/>
<evidence type="ECO:0000313" key="2">
    <source>
        <dbReference type="Proteomes" id="UP000279959"/>
    </source>
</evidence>
<protein>
    <submittedName>
        <fullName evidence="1">Uncharacterized protein</fullName>
    </submittedName>
</protein>
<reference evidence="1 2" key="1">
    <citation type="submission" date="2018-05" db="EMBL/GenBank/DDBJ databases">
        <title>Complete Genome Sequence of the Nonylphenol-Degrading Bacterium Sphingobium amiense DSM 16289T.</title>
        <authorList>
            <person name="Ootsuka M."/>
            <person name="Nishizawa T."/>
            <person name="Ohta H."/>
        </authorList>
    </citation>
    <scope>NUCLEOTIDE SEQUENCE [LARGE SCALE GENOMIC DNA]</scope>
    <source>
        <strain evidence="1 2">DSM 16289</strain>
    </source>
</reference>
<evidence type="ECO:0000313" key="1">
    <source>
        <dbReference type="EMBL" id="BBD97336.1"/>
    </source>
</evidence>
<proteinExistence type="predicted"/>
<dbReference type="AlphaFoldDB" id="A0A494W1Y5"/>
<dbReference type="GO" id="GO:0003676">
    <property type="term" value="F:nucleic acid binding"/>
    <property type="evidence" value="ECO:0007669"/>
    <property type="project" value="InterPro"/>
</dbReference>
<dbReference type="SUPFAM" id="SSF53098">
    <property type="entry name" value="Ribonuclease H-like"/>
    <property type="match status" value="1"/>
</dbReference>
<dbReference type="Gene3D" id="3.30.420.10">
    <property type="entry name" value="Ribonuclease H-like superfamily/Ribonuclease H"/>
    <property type="match status" value="1"/>
</dbReference>
<organism evidence="1 2">
    <name type="scientific">Sphingobium amiense</name>
    <dbReference type="NCBI Taxonomy" id="135719"/>
    <lineage>
        <taxon>Bacteria</taxon>
        <taxon>Pseudomonadati</taxon>
        <taxon>Pseudomonadota</taxon>
        <taxon>Alphaproteobacteria</taxon>
        <taxon>Sphingomonadales</taxon>
        <taxon>Sphingomonadaceae</taxon>
        <taxon>Sphingobium</taxon>
    </lineage>
</organism>
<gene>
    <name evidence="1" type="ORF">SAMIE_1008370</name>
</gene>
<dbReference type="Proteomes" id="UP000279959">
    <property type="component" value="Chromosome"/>
</dbReference>
<name>A0A494W1Y5_9SPHN</name>
<dbReference type="InterPro" id="IPR012337">
    <property type="entry name" value="RNaseH-like_sf"/>
</dbReference>
<dbReference type="EMBL" id="AP018664">
    <property type="protein sequence ID" value="BBD97336.1"/>
    <property type="molecule type" value="Genomic_DNA"/>
</dbReference>
<sequence>MRYFLDTEFNGFGGALISVALVPEDGDQELYISLPLPDAVEPWVAQNVIPYLRLVPEGVDHELDRIEAADMVAAYLAGDPDPVIIADWPEDLAHFCALLATGPGQMAGVDFGLRLELINAAGFSAAANSRVPHNALHDARALRDFYMVDRAS</sequence>
<dbReference type="RefSeq" id="WP_066701332.1">
    <property type="nucleotide sequence ID" value="NZ_AP018664.1"/>
</dbReference>
<dbReference type="InterPro" id="IPR036397">
    <property type="entry name" value="RNaseH_sf"/>
</dbReference>